<protein>
    <submittedName>
        <fullName evidence="1">Uncharacterized protein</fullName>
    </submittedName>
</protein>
<dbReference type="KEGG" id="psoj:PHYSODRAFT_331090"/>
<gene>
    <name evidence="1" type="ORF">PHYSODRAFT_331090</name>
</gene>
<dbReference type="Proteomes" id="UP000002640">
    <property type="component" value="Unassembled WGS sequence"/>
</dbReference>
<dbReference type="InParanoid" id="G4ZG02"/>
<dbReference type="AlphaFoldDB" id="G4ZG02"/>
<keyword evidence="2" id="KW-1185">Reference proteome</keyword>
<dbReference type="EMBL" id="JH159154">
    <property type="protein sequence ID" value="EGZ17069.1"/>
    <property type="molecule type" value="Genomic_DNA"/>
</dbReference>
<dbReference type="RefSeq" id="XP_009526127.1">
    <property type="nucleotide sequence ID" value="XM_009527832.1"/>
</dbReference>
<organism evidence="1 2">
    <name type="scientific">Phytophthora sojae (strain P6497)</name>
    <name type="common">Soybean stem and root rot agent</name>
    <name type="synonym">Phytophthora megasperma f. sp. glycines</name>
    <dbReference type="NCBI Taxonomy" id="1094619"/>
    <lineage>
        <taxon>Eukaryota</taxon>
        <taxon>Sar</taxon>
        <taxon>Stramenopiles</taxon>
        <taxon>Oomycota</taxon>
        <taxon>Peronosporomycetes</taxon>
        <taxon>Peronosporales</taxon>
        <taxon>Peronosporaceae</taxon>
        <taxon>Phytophthora</taxon>
    </lineage>
</organism>
<reference evidence="1 2" key="1">
    <citation type="journal article" date="2006" name="Science">
        <title>Phytophthora genome sequences uncover evolutionary origins and mechanisms of pathogenesis.</title>
        <authorList>
            <person name="Tyler B.M."/>
            <person name="Tripathy S."/>
            <person name="Zhang X."/>
            <person name="Dehal P."/>
            <person name="Jiang R.H."/>
            <person name="Aerts A."/>
            <person name="Arredondo F.D."/>
            <person name="Baxter L."/>
            <person name="Bensasson D."/>
            <person name="Beynon J.L."/>
            <person name="Chapman J."/>
            <person name="Damasceno C.M."/>
            <person name="Dorrance A.E."/>
            <person name="Dou D."/>
            <person name="Dickerman A.W."/>
            <person name="Dubchak I.L."/>
            <person name="Garbelotto M."/>
            <person name="Gijzen M."/>
            <person name="Gordon S.G."/>
            <person name="Govers F."/>
            <person name="Grunwald N.J."/>
            <person name="Huang W."/>
            <person name="Ivors K.L."/>
            <person name="Jones R.W."/>
            <person name="Kamoun S."/>
            <person name="Krampis K."/>
            <person name="Lamour K.H."/>
            <person name="Lee M.K."/>
            <person name="McDonald W.H."/>
            <person name="Medina M."/>
            <person name="Meijer H.J."/>
            <person name="Nordberg E.K."/>
            <person name="Maclean D.J."/>
            <person name="Ospina-Giraldo M.D."/>
            <person name="Morris P.F."/>
            <person name="Phuntumart V."/>
            <person name="Putnam N.H."/>
            <person name="Rash S."/>
            <person name="Rose J.K."/>
            <person name="Sakihama Y."/>
            <person name="Salamov A.A."/>
            <person name="Savidor A."/>
            <person name="Scheuring C.F."/>
            <person name="Smith B.M."/>
            <person name="Sobral B.W."/>
            <person name="Terry A."/>
            <person name="Torto-Alalibo T.A."/>
            <person name="Win J."/>
            <person name="Xu Z."/>
            <person name="Zhang H."/>
            <person name="Grigoriev I.V."/>
            <person name="Rokhsar D.S."/>
            <person name="Boore J.L."/>
        </authorList>
    </citation>
    <scope>NUCLEOTIDE SEQUENCE [LARGE SCALE GENOMIC DNA]</scope>
    <source>
        <strain evidence="1 2">P6497</strain>
    </source>
</reference>
<accession>G4ZG02</accession>
<name>G4ZG02_PHYSP</name>
<sequence>MSSFPASKYSRYKRATAFFLDWLLRARDHGRHTGKRVQLETLSVIVKDIAADPSSLTSKLLGWRCQAPVEPFESYYDILQVDEDYFPDEDTGFGASGVPKRAKADRKRLFEEAFAEDLKLELVCYFLELEELVEGVFDVYDQVKKQQHTLVEATVAKVAMNTVSSMTAQLQLKYPALKTAEDVFTLLREQILERVQKRVSNAVTAARQKFEEGTPFTHVPGMLLIDFENGSLGESYGEDRTLEYVLPDPSSRLVILIAQQLPMLYNAYVDRVNHTGSGFDQFGLVSSFMKLTEDYFKSRKASFLRIAHDLVVSTTAFRAFGHVYNALVNEGYLDHITFFDDELRIYEHMIFTPSQATATPVLSRDMVTLNDDLADVLCEMFDVLSEGCLDLLPEAVPGESRNDRLDRALENLMPVLAQLDSSQQNGSTMDPSMIPAEARNENMGSERLHEGCRQISAIVKAKFASSSGFCEDKYLTYPIQADFVRQEYGSASLKGYTEAENHEEVFHELMNLLQTSNGPLRERKLEHLKDEIKKDPDLLAMVSLRKESDEIDVNAVEYPDDDLCALFHQAAAGPSHDLHLVEWMIQMGALGHDDIVCTIVGADNMLDLDTPTFYGPIYLFAIATGSVYVM</sequence>
<evidence type="ECO:0000313" key="2">
    <source>
        <dbReference type="Proteomes" id="UP000002640"/>
    </source>
</evidence>
<dbReference type="GeneID" id="20646223"/>
<evidence type="ECO:0000313" key="1">
    <source>
        <dbReference type="EMBL" id="EGZ17069.1"/>
    </source>
</evidence>
<proteinExistence type="predicted"/>